<dbReference type="EMBL" id="JABFTP020000103">
    <property type="protein sequence ID" value="KAL3277148.1"/>
    <property type="molecule type" value="Genomic_DNA"/>
</dbReference>
<evidence type="ECO:0000313" key="2">
    <source>
        <dbReference type="Proteomes" id="UP001516400"/>
    </source>
</evidence>
<organism evidence="1 2">
    <name type="scientific">Cryptolaemus montrouzieri</name>
    <dbReference type="NCBI Taxonomy" id="559131"/>
    <lineage>
        <taxon>Eukaryota</taxon>
        <taxon>Metazoa</taxon>
        <taxon>Ecdysozoa</taxon>
        <taxon>Arthropoda</taxon>
        <taxon>Hexapoda</taxon>
        <taxon>Insecta</taxon>
        <taxon>Pterygota</taxon>
        <taxon>Neoptera</taxon>
        <taxon>Endopterygota</taxon>
        <taxon>Coleoptera</taxon>
        <taxon>Polyphaga</taxon>
        <taxon>Cucujiformia</taxon>
        <taxon>Coccinelloidea</taxon>
        <taxon>Coccinellidae</taxon>
        <taxon>Scymninae</taxon>
        <taxon>Scymnini</taxon>
        <taxon>Cryptolaemus</taxon>
    </lineage>
</organism>
<comment type="caution">
    <text evidence="1">The sequence shown here is derived from an EMBL/GenBank/DDBJ whole genome shotgun (WGS) entry which is preliminary data.</text>
</comment>
<evidence type="ECO:0000313" key="1">
    <source>
        <dbReference type="EMBL" id="KAL3277148.1"/>
    </source>
</evidence>
<accession>A0ABD2NES8</accession>
<dbReference type="PANTHER" id="PTHR45913:SF21">
    <property type="entry name" value="DUF4371 DOMAIN-CONTAINING PROTEIN"/>
    <property type="match status" value="1"/>
</dbReference>
<proteinExistence type="predicted"/>
<dbReference type="PANTHER" id="PTHR45913">
    <property type="entry name" value="EPM2A-INTERACTING PROTEIN 1"/>
    <property type="match status" value="1"/>
</dbReference>
<protein>
    <recommendedName>
        <fullName evidence="3">Zinc finger BED domain-containing protein 5</fullName>
    </recommendedName>
</protein>
<gene>
    <name evidence="1" type="ORF">HHI36_012501</name>
</gene>
<keyword evidence="2" id="KW-1185">Reference proteome</keyword>
<sequence length="117" mass="13818">MGIATKIVNSIRARSLQRRLFKLQLEDRESAEHTDLVLYTDVRWLSRGKFLERFQKLLPEITAFLDERDDDTHMLKNEKWLTDLAFLTDITMYLNTIHLELQDEGKTIIELISSVTH</sequence>
<dbReference type="Proteomes" id="UP001516400">
    <property type="component" value="Unassembled WGS sequence"/>
</dbReference>
<reference evidence="1 2" key="1">
    <citation type="journal article" date="2021" name="BMC Biol.">
        <title>Horizontally acquired antibacterial genes associated with adaptive radiation of ladybird beetles.</title>
        <authorList>
            <person name="Li H.S."/>
            <person name="Tang X.F."/>
            <person name="Huang Y.H."/>
            <person name="Xu Z.Y."/>
            <person name="Chen M.L."/>
            <person name="Du X.Y."/>
            <person name="Qiu B.Y."/>
            <person name="Chen P.T."/>
            <person name="Zhang W."/>
            <person name="Slipinski A."/>
            <person name="Escalona H.E."/>
            <person name="Waterhouse R.M."/>
            <person name="Zwick A."/>
            <person name="Pang H."/>
        </authorList>
    </citation>
    <scope>NUCLEOTIDE SEQUENCE [LARGE SCALE GENOMIC DNA]</scope>
    <source>
        <strain evidence="1">SYSU2018</strain>
    </source>
</reference>
<dbReference type="AlphaFoldDB" id="A0ABD2NES8"/>
<name>A0ABD2NES8_9CUCU</name>
<evidence type="ECO:0008006" key="3">
    <source>
        <dbReference type="Google" id="ProtNLM"/>
    </source>
</evidence>